<dbReference type="Gene3D" id="1.10.510.10">
    <property type="entry name" value="Transferase(Phosphotransferase) domain 1"/>
    <property type="match status" value="1"/>
</dbReference>
<dbReference type="AlphaFoldDB" id="A0A822ZTE0"/>
<evidence type="ECO:0000256" key="18">
    <source>
        <dbReference type="ARBA" id="ARBA00048679"/>
    </source>
</evidence>
<dbReference type="InterPro" id="IPR011009">
    <property type="entry name" value="Kinase-like_dom_sf"/>
</dbReference>
<keyword evidence="3 20" id="KW-0723">Serine/threonine-protein kinase</keyword>
<comment type="caution">
    <text evidence="24">The sequence shown here is derived from an EMBL/GenBank/DDBJ whole genome shotgun (WGS) entry which is preliminary data.</text>
</comment>
<dbReference type="GO" id="GO:0030246">
    <property type="term" value="F:carbohydrate binding"/>
    <property type="evidence" value="ECO:0007669"/>
    <property type="project" value="UniProtKB-KW"/>
</dbReference>
<dbReference type="EC" id="2.7.11.1" evidence="2"/>
<keyword evidence="12 21" id="KW-1133">Transmembrane helix</keyword>
<evidence type="ECO:0000256" key="13">
    <source>
        <dbReference type="ARBA" id="ARBA00023136"/>
    </source>
</evidence>
<evidence type="ECO:0000256" key="9">
    <source>
        <dbReference type="ARBA" id="ARBA00022741"/>
    </source>
</evidence>
<evidence type="ECO:0000256" key="7">
    <source>
        <dbReference type="ARBA" id="ARBA00022729"/>
    </source>
</evidence>
<keyword evidence="25" id="KW-1185">Reference proteome</keyword>
<comment type="subcellular location">
    <subcellularLocation>
        <location evidence="1">Membrane</location>
        <topology evidence="1">Single-pass type I membrane protein</topology>
    </subcellularLocation>
</comment>
<dbReference type="EMBL" id="DUZY01000008">
    <property type="protein sequence ID" value="DAD48203.1"/>
    <property type="molecule type" value="Genomic_DNA"/>
</dbReference>
<evidence type="ECO:0000256" key="17">
    <source>
        <dbReference type="ARBA" id="ARBA00047899"/>
    </source>
</evidence>
<sequence length="465" mass="52656">MGISLIMGRTLAQFLLLLIFSCHSITSKTLDYPMADLSTSWKNSPAIKNSKNFNYEYNVAVRPILIRGSSSRPSFACGFYCNRNCDSFLTKALVITYVGALLVIFLLTTIWVILYRKKKYAEEDEEDDLQQVPGMPTKFSYEIMKDATDNFSKKLGEGGFGSVFEGTLDSGIRIAVKCLDGLGQVKKSFLAEVETIGSIHHVNLVRMIGFCSEKSHRLLVYEYMCNGSLDKWIFHRNQELSLDWNKRRNVILDIARGLAYLHEECRQRIVHLDIKPQNILLDDNFNAKVSDFGLSKLIDRDQSQVMTTMRGTPGYLAPEWLSSMITEKVDVYSFGVVVLEIVCGRKILDRSQPEESMYLVDLFKRNAEQGNLIDLVDKCSEDMQLHTTEAVEMMELAAWCLQNDFSRRPSMSVVVKVLEGFMNIEPNLDYSFGNSLTQPAIIPAQREENFGDSSPLLPSVLSGPR</sequence>
<evidence type="ECO:0000256" key="16">
    <source>
        <dbReference type="ARBA" id="ARBA00023180"/>
    </source>
</evidence>
<dbReference type="InterPro" id="IPR051343">
    <property type="entry name" value="G-type_lectin_kinases/EP1-like"/>
</dbReference>
<dbReference type="FunFam" id="3.30.200.20:FF:000178">
    <property type="entry name" value="serine/threonine-protein kinase PBS1-like"/>
    <property type="match status" value="1"/>
</dbReference>
<proteinExistence type="inferred from homology"/>
<evidence type="ECO:0000256" key="21">
    <source>
        <dbReference type="SAM" id="Phobius"/>
    </source>
</evidence>
<dbReference type="GO" id="GO:0005524">
    <property type="term" value="F:ATP binding"/>
    <property type="evidence" value="ECO:0007669"/>
    <property type="project" value="UniProtKB-UniRule"/>
</dbReference>
<evidence type="ECO:0000256" key="3">
    <source>
        <dbReference type="ARBA" id="ARBA00022527"/>
    </source>
</evidence>
<evidence type="ECO:0000313" key="25">
    <source>
        <dbReference type="Proteomes" id="UP000607653"/>
    </source>
</evidence>
<reference evidence="24 25" key="1">
    <citation type="journal article" date="2020" name="Mol. Biol. Evol.">
        <title>Distinct Expression and Methylation Patterns for Genes with Different Fates following a Single Whole-Genome Duplication in Flowering Plants.</title>
        <authorList>
            <person name="Shi T."/>
            <person name="Rahmani R.S."/>
            <person name="Gugger P.F."/>
            <person name="Wang M."/>
            <person name="Li H."/>
            <person name="Zhang Y."/>
            <person name="Li Z."/>
            <person name="Wang Q."/>
            <person name="Van de Peer Y."/>
            <person name="Marchal K."/>
            <person name="Chen J."/>
        </authorList>
    </citation>
    <scope>NUCLEOTIDE SEQUENCE [LARGE SCALE GENOMIC DNA]</scope>
    <source>
        <tissue evidence="24">Leaf</tissue>
    </source>
</reference>
<dbReference type="GO" id="GO:0004674">
    <property type="term" value="F:protein serine/threonine kinase activity"/>
    <property type="evidence" value="ECO:0007669"/>
    <property type="project" value="UniProtKB-KW"/>
</dbReference>
<dbReference type="InterPro" id="IPR000719">
    <property type="entry name" value="Prot_kinase_dom"/>
</dbReference>
<keyword evidence="11 19" id="KW-0067">ATP-binding</keyword>
<dbReference type="CDD" id="cd14066">
    <property type="entry name" value="STKc_IRAK"/>
    <property type="match status" value="1"/>
</dbReference>
<dbReference type="SMART" id="SM00220">
    <property type="entry name" value="S_TKc"/>
    <property type="match status" value="1"/>
</dbReference>
<keyword evidence="14" id="KW-1015">Disulfide bond</keyword>
<comment type="similarity">
    <text evidence="20">Belongs to the protein kinase superfamily.</text>
</comment>
<evidence type="ECO:0000259" key="23">
    <source>
        <dbReference type="PROSITE" id="PS50011"/>
    </source>
</evidence>
<feature type="signal peptide" evidence="22">
    <location>
        <begin position="1"/>
        <end position="27"/>
    </location>
</feature>
<dbReference type="PROSITE" id="PS50011">
    <property type="entry name" value="PROTEIN_KINASE_DOM"/>
    <property type="match status" value="1"/>
</dbReference>
<evidence type="ECO:0000256" key="10">
    <source>
        <dbReference type="ARBA" id="ARBA00022777"/>
    </source>
</evidence>
<evidence type="ECO:0000256" key="8">
    <source>
        <dbReference type="ARBA" id="ARBA00022734"/>
    </source>
</evidence>
<keyword evidence="8" id="KW-0430">Lectin</keyword>
<dbReference type="PROSITE" id="PS00108">
    <property type="entry name" value="PROTEIN_KINASE_ST"/>
    <property type="match status" value="1"/>
</dbReference>
<evidence type="ECO:0000256" key="4">
    <source>
        <dbReference type="ARBA" id="ARBA00022553"/>
    </source>
</evidence>
<dbReference type="Proteomes" id="UP000607653">
    <property type="component" value="Unassembled WGS sequence"/>
</dbReference>
<feature type="binding site" evidence="19">
    <location>
        <position position="177"/>
    </location>
    <ligand>
        <name>ATP</name>
        <dbReference type="ChEBI" id="CHEBI:30616"/>
    </ligand>
</feature>
<keyword evidence="5" id="KW-0808">Transferase</keyword>
<dbReference type="PANTHER" id="PTHR47976">
    <property type="entry name" value="G-TYPE LECTIN S-RECEPTOR-LIKE SERINE/THREONINE-PROTEIN KINASE SD2-5"/>
    <property type="match status" value="1"/>
</dbReference>
<evidence type="ECO:0000256" key="11">
    <source>
        <dbReference type="ARBA" id="ARBA00022840"/>
    </source>
</evidence>
<evidence type="ECO:0000256" key="1">
    <source>
        <dbReference type="ARBA" id="ARBA00004479"/>
    </source>
</evidence>
<feature type="chain" id="PRO_5032934215" description="non-specific serine/threonine protein kinase" evidence="22">
    <location>
        <begin position="28"/>
        <end position="465"/>
    </location>
</feature>
<evidence type="ECO:0000256" key="15">
    <source>
        <dbReference type="ARBA" id="ARBA00023170"/>
    </source>
</evidence>
<comment type="catalytic activity">
    <reaction evidence="18">
        <text>L-seryl-[protein] + ATP = O-phospho-L-seryl-[protein] + ADP + H(+)</text>
        <dbReference type="Rhea" id="RHEA:17989"/>
        <dbReference type="Rhea" id="RHEA-COMP:9863"/>
        <dbReference type="Rhea" id="RHEA-COMP:11604"/>
        <dbReference type="ChEBI" id="CHEBI:15378"/>
        <dbReference type="ChEBI" id="CHEBI:29999"/>
        <dbReference type="ChEBI" id="CHEBI:30616"/>
        <dbReference type="ChEBI" id="CHEBI:83421"/>
        <dbReference type="ChEBI" id="CHEBI:456216"/>
        <dbReference type="EC" id="2.7.11.1"/>
    </reaction>
</comment>
<keyword evidence="9 19" id="KW-0547">Nucleotide-binding</keyword>
<gene>
    <name evidence="24" type="ORF">HUJ06_018140</name>
</gene>
<comment type="catalytic activity">
    <reaction evidence="17">
        <text>L-threonyl-[protein] + ATP = O-phospho-L-threonyl-[protein] + ADP + H(+)</text>
        <dbReference type="Rhea" id="RHEA:46608"/>
        <dbReference type="Rhea" id="RHEA-COMP:11060"/>
        <dbReference type="Rhea" id="RHEA-COMP:11605"/>
        <dbReference type="ChEBI" id="CHEBI:15378"/>
        <dbReference type="ChEBI" id="CHEBI:30013"/>
        <dbReference type="ChEBI" id="CHEBI:30616"/>
        <dbReference type="ChEBI" id="CHEBI:61977"/>
        <dbReference type="ChEBI" id="CHEBI:456216"/>
        <dbReference type="EC" id="2.7.11.1"/>
    </reaction>
</comment>
<dbReference type="Gene3D" id="3.30.200.20">
    <property type="entry name" value="Phosphorylase Kinase, domain 1"/>
    <property type="match status" value="1"/>
</dbReference>
<keyword evidence="6 21" id="KW-0812">Transmembrane</keyword>
<evidence type="ECO:0000256" key="2">
    <source>
        <dbReference type="ARBA" id="ARBA00012513"/>
    </source>
</evidence>
<keyword evidence="13 21" id="KW-0472">Membrane</keyword>
<dbReference type="InterPro" id="IPR017441">
    <property type="entry name" value="Protein_kinase_ATP_BS"/>
</dbReference>
<evidence type="ECO:0000256" key="12">
    <source>
        <dbReference type="ARBA" id="ARBA00022989"/>
    </source>
</evidence>
<evidence type="ECO:0000256" key="22">
    <source>
        <dbReference type="SAM" id="SignalP"/>
    </source>
</evidence>
<feature type="transmembrane region" description="Helical" evidence="21">
    <location>
        <begin position="92"/>
        <end position="114"/>
    </location>
</feature>
<evidence type="ECO:0000313" key="24">
    <source>
        <dbReference type="EMBL" id="DAD48203.1"/>
    </source>
</evidence>
<dbReference type="GO" id="GO:0016020">
    <property type="term" value="C:membrane"/>
    <property type="evidence" value="ECO:0007669"/>
    <property type="project" value="UniProtKB-SubCell"/>
</dbReference>
<feature type="domain" description="Protein kinase" evidence="23">
    <location>
        <begin position="149"/>
        <end position="422"/>
    </location>
</feature>
<keyword evidence="10" id="KW-0418">Kinase</keyword>
<dbReference type="FunFam" id="1.10.510.10:FF:000248">
    <property type="entry name" value="S-receptor-like kinase 5"/>
    <property type="match status" value="1"/>
</dbReference>
<protein>
    <recommendedName>
        <fullName evidence="2">non-specific serine/threonine protein kinase</fullName>
        <ecNumber evidence="2">2.7.11.1</ecNumber>
    </recommendedName>
</protein>
<dbReference type="Pfam" id="PF00069">
    <property type="entry name" value="Pkinase"/>
    <property type="match status" value="1"/>
</dbReference>
<dbReference type="InterPro" id="IPR008271">
    <property type="entry name" value="Ser/Thr_kinase_AS"/>
</dbReference>
<keyword evidence="4" id="KW-0597">Phosphoprotein</keyword>
<accession>A0A822ZTE0</accession>
<dbReference type="PANTHER" id="PTHR47976:SF30">
    <property type="entry name" value="RECEPTOR-LIKE SERINE_THREONINE-PROTEIN KINASE"/>
    <property type="match status" value="1"/>
</dbReference>
<evidence type="ECO:0000256" key="19">
    <source>
        <dbReference type="PROSITE-ProRule" id="PRU10141"/>
    </source>
</evidence>
<evidence type="ECO:0000256" key="20">
    <source>
        <dbReference type="RuleBase" id="RU000304"/>
    </source>
</evidence>
<organism evidence="24 25">
    <name type="scientific">Nelumbo nucifera</name>
    <name type="common">Sacred lotus</name>
    <dbReference type="NCBI Taxonomy" id="4432"/>
    <lineage>
        <taxon>Eukaryota</taxon>
        <taxon>Viridiplantae</taxon>
        <taxon>Streptophyta</taxon>
        <taxon>Embryophyta</taxon>
        <taxon>Tracheophyta</taxon>
        <taxon>Spermatophyta</taxon>
        <taxon>Magnoliopsida</taxon>
        <taxon>Proteales</taxon>
        <taxon>Nelumbonaceae</taxon>
        <taxon>Nelumbo</taxon>
    </lineage>
</organism>
<keyword evidence="7 22" id="KW-0732">Signal</keyword>
<evidence type="ECO:0000256" key="14">
    <source>
        <dbReference type="ARBA" id="ARBA00023157"/>
    </source>
</evidence>
<keyword evidence="15" id="KW-0675">Receptor</keyword>
<dbReference type="PROSITE" id="PS00107">
    <property type="entry name" value="PROTEIN_KINASE_ATP"/>
    <property type="match status" value="1"/>
</dbReference>
<dbReference type="SUPFAM" id="SSF56112">
    <property type="entry name" value="Protein kinase-like (PK-like)"/>
    <property type="match status" value="1"/>
</dbReference>
<name>A0A822ZTE0_NELNU</name>
<evidence type="ECO:0000256" key="5">
    <source>
        <dbReference type="ARBA" id="ARBA00022679"/>
    </source>
</evidence>
<evidence type="ECO:0000256" key="6">
    <source>
        <dbReference type="ARBA" id="ARBA00022692"/>
    </source>
</evidence>
<keyword evidence="16" id="KW-0325">Glycoprotein</keyword>